<evidence type="ECO:0000256" key="1">
    <source>
        <dbReference type="SAM" id="MobiDB-lite"/>
    </source>
</evidence>
<feature type="region of interest" description="Disordered" evidence="1">
    <location>
        <begin position="78"/>
        <end position="103"/>
    </location>
</feature>
<dbReference type="AlphaFoldDB" id="A0A5K0WMU0"/>
<dbReference type="Gene3D" id="3.40.50.2000">
    <property type="entry name" value="Glycogen Phosphorylase B"/>
    <property type="match status" value="1"/>
</dbReference>
<name>A0A5K0WMU0_9MAGN</name>
<evidence type="ECO:0000313" key="2">
    <source>
        <dbReference type="EMBL" id="VVV54646.1"/>
    </source>
</evidence>
<organism evidence="2">
    <name type="scientific">Nymphaea colorata</name>
    <name type="common">pocket water lily</name>
    <dbReference type="NCBI Taxonomy" id="210225"/>
    <lineage>
        <taxon>Eukaryota</taxon>
        <taxon>Viridiplantae</taxon>
        <taxon>Streptophyta</taxon>
        <taxon>Embryophyta</taxon>
        <taxon>Tracheophyta</taxon>
        <taxon>Spermatophyta</taxon>
        <taxon>Magnoliopsida</taxon>
        <taxon>Nymphaeales</taxon>
        <taxon>Nymphaeaceae</taxon>
        <taxon>Nymphaea</taxon>
    </lineage>
</organism>
<accession>A0A5K0WMU0</accession>
<dbReference type="Gramene" id="NC10G0232350.1">
    <property type="protein sequence ID" value="NC10G0232350.1:cds"/>
    <property type="gene ID" value="NC10G0232350"/>
</dbReference>
<proteinExistence type="predicted"/>
<gene>
    <name evidence="2" type="ORF">NYM_LOCUS5264</name>
</gene>
<dbReference type="EMBL" id="LR721775">
    <property type="protein sequence ID" value="VVV54646.1"/>
    <property type="molecule type" value="Genomic_DNA"/>
</dbReference>
<reference evidence="2" key="1">
    <citation type="submission" date="2019-09" db="EMBL/GenBank/DDBJ databases">
        <authorList>
            <person name="Zhang L."/>
        </authorList>
    </citation>
    <scope>NUCLEOTIDE SEQUENCE</scope>
</reference>
<protein>
    <submittedName>
        <fullName evidence="2">Uncharacterized protein</fullName>
    </submittedName>
</protein>
<sequence>MFGDQHINERLVVDVLGVGLSVSNQKLMGLSEEQKTEELARRDQIERAMTVIFGNEYQAREMRRKAAVLGETVRKSVEAGGSSPLRRKNKGIKQNGLGWAGPRTWWIRPGPSIIGPGPARPDAHP</sequence>
<dbReference type="SUPFAM" id="SSF53756">
    <property type="entry name" value="UDP-Glycosyltransferase/glycogen phosphorylase"/>
    <property type="match status" value="1"/>
</dbReference>